<dbReference type="SUPFAM" id="SSF55785">
    <property type="entry name" value="PYP-like sensor domain (PAS domain)"/>
    <property type="match status" value="1"/>
</dbReference>
<proteinExistence type="predicted"/>
<dbReference type="AlphaFoldDB" id="A0A1Y5F998"/>
<gene>
    <name evidence="10" type="ORF">A9Q84_06100</name>
</gene>
<keyword evidence="6" id="KW-0418">Kinase</keyword>
<dbReference type="SMART" id="SM00387">
    <property type="entry name" value="HATPase_c"/>
    <property type="match status" value="1"/>
</dbReference>
<evidence type="ECO:0000256" key="8">
    <source>
        <dbReference type="ARBA" id="ARBA00023012"/>
    </source>
</evidence>
<evidence type="ECO:0000256" key="4">
    <source>
        <dbReference type="ARBA" id="ARBA00022679"/>
    </source>
</evidence>
<organism evidence="10 11">
    <name type="scientific">Halobacteriovorax marinus</name>
    <dbReference type="NCBI Taxonomy" id="97084"/>
    <lineage>
        <taxon>Bacteria</taxon>
        <taxon>Pseudomonadati</taxon>
        <taxon>Bdellovibrionota</taxon>
        <taxon>Bacteriovoracia</taxon>
        <taxon>Bacteriovoracales</taxon>
        <taxon>Halobacteriovoraceae</taxon>
        <taxon>Halobacteriovorax</taxon>
    </lineage>
</organism>
<dbReference type="InterPro" id="IPR036097">
    <property type="entry name" value="HisK_dim/P_sf"/>
</dbReference>
<evidence type="ECO:0000256" key="5">
    <source>
        <dbReference type="ARBA" id="ARBA00022741"/>
    </source>
</evidence>
<evidence type="ECO:0000256" key="7">
    <source>
        <dbReference type="ARBA" id="ARBA00022840"/>
    </source>
</evidence>
<protein>
    <recommendedName>
        <fullName evidence="2">histidine kinase</fullName>
        <ecNumber evidence="2">2.7.13.3</ecNumber>
    </recommendedName>
</protein>
<keyword evidence="8" id="KW-0902">Two-component regulatory system</keyword>
<dbReference type="SUPFAM" id="SSF55874">
    <property type="entry name" value="ATPase domain of HSP90 chaperone/DNA topoisomerase II/histidine kinase"/>
    <property type="match status" value="1"/>
</dbReference>
<dbReference type="EC" id="2.7.13.3" evidence="2"/>
<evidence type="ECO:0000256" key="2">
    <source>
        <dbReference type="ARBA" id="ARBA00012438"/>
    </source>
</evidence>
<reference evidence="11" key="1">
    <citation type="journal article" date="2017" name="Proc. Natl. Acad. Sci. U.S.A.">
        <title>Simulation of Deepwater Horizon oil plume reveals substrate specialization within a complex community of hydrocarbon-degraders.</title>
        <authorList>
            <person name="Hu P."/>
            <person name="Dubinsky E.A."/>
            <person name="Probst A.J."/>
            <person name="Wang J."/>
            <person name="Sieber C.M.K."/>
            <person name="Tom L.M."/>
            <person name="Gardinali P."/>
            <person name="Banfield J.F."/>
            <person name="Atlas R.M."/>
            <person name="Andersen G.L."/>
        </authorList>
    </citation>
    <scope>NUCLEOTIDE SEQUENCE [LARGE SCALE GENOMIC DNA]</scope>
</reference>
<sequence>MATDDDKKIFTYIKDNFCKNGNVSLTLDELDSIQEKFQTEDLHFYKNIFDEVPCTISVVNRDLEYIKVNQTLANLCHLETTDFIGKEVGFFTNNKYFYNFVHKLFKSDAGKLSQEISTTFNDEKKVFWVSGNIINGHKEALLIGVDITGIKQLEDQAEFNEKLTALGEMVAGIIHDIKNPLTVIMASSKSLKRSDNQSVEKILKFSERITNTSNRILKIVNSVKVFVRNAEDDPFVKSDLKDLIEEASDVCNSKIHKNNIEVIIMNPEKSFSTSMNTTKIFQVFVNLFSNSCDAISDFSNSDKRAWISLEFDQENLIVKFRDCGKGIPESVQESIFKAFFTTKSVGVGSGLGLSNCRRIMKEHGGDIVIDNDDENTCFVIQFSKNE</sequence>
<dbReference type="InterPro" id="IPR003594">
    <property type="entry name" value="HATPase_dom"/>
</dbReference>
<name>A0A1Y5F998_9BACT</name>
<dbReference type="Pfam" id="PF00512">
    <property type="entry name" value="HisKA"/>
    <property type="match status" value="1"/>
</dbReference>
<evidence type="ECO:0000256" key="3">
    <source>
        <dbReference type="ARBA" id="ARBA00022553"/>
    </source>
</evidence>
<dbReference type="Gene3D" id="1.10.287.130">
    <property type="match status" value="1"/>
</dbReference>
<feature type="domain" description="Histidine kinase" evidence="9">
    <location>
        <begin position="172"/>
        <end position="386"/>
    </location>
</feature>
<evidence type="ECO:0000313" key="11">
    <source>
        <dbReference type="Proteomes" id="UP000196531"/>
    </source>
</evidence>
<dbReference type="InterPro" id="IPR003661">
    <property type="entry name" value="HisK_dim/P_dom"/>
</dbReference>
<dbReference type="PRINTS" id="PR00344">
    <property type="entry name" value="BCTRLSENSOR"/>
</dbReference>
<dbReference type="PROSITE" id="PS50109">
    <property type="entry name" value="HIS_KIN"/>
    <property type="match status" value="1"/>
</dbReference>
<dbReference type="InterPro" id="IPR036890">
    <property type="entry name" value="HATPase_C_sf"/>
</dbReference>
<dbReference type="PANTHER" id="PTHR43065:SF10">
    <property type="entry name" value="PEROXIDE STRESS-ACTIVATED HISTIDINE KINASE MAK3"/>
    <property type="match status" value="1"/>
</dbReference>
<dbReference type="InterPro" id="IPR004358">
    <property type="entry name" value="Sig_transdc_His_kin-like_C"/>
</dbReference>
<dbReference type="Gene3D" id="3.30.450.20">
    <property type="entry name" value="PAS domain"/>
    <property type="match status" value="1"/>
</dbReference>
<dbReference type="Pfam" id="PF02518">
    <property type="entry name" value="HATPase_c"/>
    <property type="match status" value="1"/>
</dbReference>
<accession>A0A1Y5F998</accession>
<comment type="caution">
    <text evidence="10">The sequence shown here is derived from an EMBL/GenBank/DDBJ whole genome shotgun (WGS) entry which is preliminary data.</text>
</comment>
<dbReference type="GO" id="GO:0000155">
    <property type="term" value="F:phosphorelay sensor kinase activity"/>
    <property type="evidence" value="ECO:0007669"/>
    <property type="project" value="InterPro"/>
</dbReference>
<evidence type="ECO:0000313" key="10">
    <source>
        <dbReference type="EMBL" id="OUR97770.1"/>
    </source>
</evidence>
<dbReference type="CDD" id="cd00075">
    <property type="entry name" value="HATPase"/>
    <property type="match status" value="1"/>
</dbReference>
<keyword evidence="3" id="KW-0597">Phosphoprotein</keyword>
<keyword evidence="4" id="KW-0808">Transferase</keyword>
<evidence type="ECO:0000259" key="9">
    <source>
        <dbReference type="PROSITE" id="PS50109"/>
    </source>
</evidence>
<evidence type="ECO:0000256" key="6">
    <source>
        <dbReference type="ARBA" id="ARBA00022777"/>
    </source>
</evidence>
<dbReference type="SUPFAM" id="SSF47384">
    <property type="entry name" value="Homodimeric domain of signal transducing histidine kinase"/>
    <property type="match status" value="1"/>
</dbReference>
<evidence type="ECO:0000256" key="1">
    <source>
        <dbReference type="ARBA" id="ARBA00000085"/>
    </source>
</evidence>
<dbReference type="CDD" id="cd00082">
    <property type="entry name" value="HisKA"/>
    <property type="match status" value="1"/>
</dbReference>
<keyword evidence="5" id="KW-0547">Nucleotide-binding</keyword>
<dbReference type="Proteomes" id="UP000196531">
    <property type="component" value="Unassembled WGS sequence"/>
</dbReference>
<dbReference type="InterPro" id="IPR035965">
    <property type="entry name" value="PAS-like_dom_sf"/>
</dbReference>
<dbReference type="Gene3D" id="3.30.565.10">
    <property type="entry name" value="Histidine kinase-like ATPase, C-terminal domain"/>
    <property type="match status" value="1"/>
</dbReference>
<comment type="catalytic activity">
    <reaction evidence="1">
        <text>ATP + protein L-histidine = ADP + protein N-phospho-L-histidine.</text>
        <dbReference type="EC" id="2.7.13.3"/>
    </reaction>
</comment>
<dbReference type="PANTHER" id="PTHR43065">
    <property type="entry name" value="SENSOR HISTIDINE KINASE"/>
    <property type="match status" value="1"/>
</dbReference>
<keyword evidence="7" id="KW-0067">ATP-binding</keyword>
<dbReference type="GO" id="GO:0005524">
    <property type="term" value="F:ATP binding"/>
    <property type="evidence" value="ECO:0007669"/>
    <property type="project" value="UniProtKB-KW"/>
</dbReference>
<dbReference type="EMBL" id="MAAO01000005">
    <property type="protein sequence ID" value="OUR97770.1"/>
    <property type="molecule type" value="Genomic_DNA"/>
</dbReference>
<dbReference type="InterPro" id="IPR005467">
    <property type="entry name" value="His_kinase_dom"/>
</dbReference>
<dbReference type="SMART" id="SM00388">
    <property type="entry name" value="HisKA"/>
    <property type="match status" value="1"/>
</dbReference>